<protein>
    <submittedName>
        <fullName evidence="2">Uncharacterized protein</fullName>
    </submittedName>
</protein>
<reference evidence="2 3" key="1">
    <citation type="submission" date="2019-10" db="EMBL/GenBank/DDBJ databases">
        <title>Draft Genome Sequence of Cytophagaceae sp. SJW1-29.</title>
        <authorList>
            <person name="Choi A."/>
        </authorList>
    </citation>
    <scope>NUCLEOTIDE SEQUENCE [LARGE SCALE GENOMIC DNA]</scope>
    <source>
        <strain evidence="2 3">SJW1-29</strain>
    </source>
</reference>
<feature type="transmembrane region" description="Helical" evidence="1">
    <location>
        <begin position="36"/>
        <end position="55"/>
    </location>
</feature>
<keyword evidence="3" id="KW-1185">Reference proteome</keyword>
<keyword evidence="1" id="KW-0472">Membrane</keyword>
<keyword evidence="1" id="KW-1133">Transmembrane helix</keyword>
<feature type="transmembrane region" description="Helical" evidence="1">
    <location>
        <begin position="6"/>
        <end position="24"/>
    </location>
</feature>
<evidence type="ECO:0000313" key="3">
    <source>
        <dbReference type="Proteomes" id="UP000479293"/>
    </source>
</evidence>
<evidence type="ECO:0000256" key="1">
    <source>
        <dbReference type="SAM" id="Phobius"/>
    </source>
</evidence>
<sequence>MNTKQIFGILLTVLGIGALIYTGIQVMDNDSDQFKVLIVTGILGIVFFSSGIKLLQATHE</sequence>
<organism evidence="2 3">
    <name type="scientific">Salmonirosea aquatica</name>
    <dbReference type="NCBI Taxonomy" id="2654236"/>
    <lineage>
        <taxon>Bacteria</taxon>
        <taxon>Pseudomonadati</taxon>
        <taxon>Bacteroidota</taxon>
        <taxon>Cytophagia</taxon>
        <taxon>Cytophagales</taxon>
        <taxon>Spirosomataceae</taxon>
        <taxon>Salmonirosea</taxon>
    </lineage>
</organism>
<gene>
    <name evidence="2" type="ORF">GBK04_23515</name>
</gene>
<dbReference type="EMBL" id="WHLY01000002">
    <property type="protein sequence ID" value="MPR36231.1"/>
    <property type="molecule type" value="Genomic_DNA"/>
</dbReference>
<accession>A0A7C9FQ52</accession>
<evidence type="ECO:0000313" key="2">
    <source>
        <dbReference type="EMBL" id="MPR36231.1"/>
    </source>
</evidence>
<dbReference type="AlphaFoldDB" id="A0A7C9FQ52"/>
<proteinExistence type="predicted"/>
<dbReference type="RefSeq" id="WP_152763954.1">
    <property type="nucleotide sequence ID" value="NZ_WHLY01000002.1"/>
</dbReference>
<name>A0A7C9FQ52_9BACT</name>
<keyword evidence="1" id="KW-0812">Transmembrane</keyword>
<dbReference type="Proteomes" id="UP000479293">
    <property type="component" value="Unassembled WGS sequence"/>
</dbReference>
<comment type="caution">
    <text evidence="2">The sequence shown here is derived from an EMBL/GenBank/DDBJ whole genome shotgun (WGS) entry which is preliminary data.</text>
</comment>